<evidence type="ECO:0000256" key="1">
    <source>
        <dbReference type="SAM" id="Coils"/>
    </source>
</evidence>
<evidence type="ECO:0000313" key="3">
    <source>
        <dbReference type="WBParaSite" id="ACAC_0000215801-mRNA-1"/>
    </source>
</evidence>
<proteinExistence type="predicted"/>
<keyword evidence="1" id="KW-0175">Coiled coil</keyword>
<dbReference type="Proteomes" id="UP000035642">
    <property type="component" value="Unassembled WGS sequence"/>
</dbReference>
<dbReference type="AlphaFoldDB" id="A0A158P7A3"/>
<dbReference type="STRING" id="6313.A0A158P7A3"/>
<feature type="coiled-coil region" evidence="1">
    <location>
        <begin position="33"/>
        <end position="139"/>
    </location>
</feature>
<protein>
    <submittedName>
        <fullName evidence="3">TPR_MLP1_2 domain-containing protein</fullName>
    </submittedName>
</protein>
<sequence>MVADNSRVISELTSKLQSLSVAEAASKQQIVHLNNIRNENDSLKSALSKATVEAAAAAKALANFEAIKASNTELSERLAKVTRSLNESLEQNAALKREISEYSKQTAALESLKLEFATLDSLARKLKTELEEKTRALEETPAMESDSDSWKRVESERDEIVNQFAQARIEWEKKEAALMNEYTSLKNLVDELNREVAKFEQFKKEQDELEQKLHAREAELAEKSARLAAAETEKQVLMVKGNDRSAELETENIGLRKKLSELENELSEVKSSFNLKSTDAGSEESPERHERIHHMNVCKSDNTLESEGDVASLRAENSRLQQKNEELRHRNFKILDHVVGLEKQLAEKLSTELPSRSKSKEAKSNSIEAQLLDERKLVASTIGSIVDSPMENSNYNDYINDLASSLKAALRSRKYDNDKDKISLAKLEAEIARYKGAFNTLSALLTQIELGVQERESSYNDRVAQLQSELNKAVRC</sequence>
<keyword evidence="2" id="KW-1185">Reference proteome</keyword>
<dbReference type="WBParaSite" id="ACAC_0000215801-mRNA-1">
    <property type="protein sequence ID" value="ACAC_0000215801-mRNA-1"/>
    <property type="gene ID" value="ACAC_0000215801"/>
</dbReference>
<feature type="coiled-coil region" evidence="1">
    <location>
        <begin position="175"/>
        <end position="272"/>
    </location>
</feature>
<reference evidence="2" key="1">
    <citation type="submission" date="2012-09" db="EMBL/GenBank/DDBJ databases">
        <authorList>
            <person name="Martin A.A."/>
        </authorList>
    </citation>
    <scope>NUCLEOTIDE SEQUENCE</scope>
</reference>
<organism evidence="2 3">
    <name type="scientific">Angiostrongylus cantonensis</name>
    <name type="common">Rat lungworm</name>
    <dbReference type="NCBI Taxonomy" id="6313"/>
    <lineage>
        <taxon>Eukaryota</taxon>
        <taxon>Metazoa</taxon>
        <taxon>Ecdysozoa</taxon>
        <taxon>Nematoda</taxon>
        <taxon>Chromadorea</taxon>
        <taxon>Rhabditida</taxon>
        <taxon>Rhabditina</taxon>
        <taxon>Rhabditomorpha</taxon>
        <taxon>Strongyloidea</taxon>
        <taxon>Metastrongylidae</taxon>
        <taxon>Angiostrongylus</taxon>
    </lineage>
</organism>
<accession>A0A158P7A3</accession>
<reference evidence="3" key="2">
    <citation type="submission" date="2016-04" db="UniProtKB">
        <authorList>
            <consortium name="WormBaseParasite"/>
        </authorList>
    </citation>
    <scope>IDENTIFICATION</scope>
</reference>
<name>A0A158P7A3_ANGCA</name>
<evidence type="ECO:0000313" key="2">
    <source>
        <dbReference type="Proteomes" id="UP000035642"/>
    </source>
</evidence>